<dbReference type="Pfam" id="PF01177">
    <property type="entry name" value="Asp_Glu_race"/>
    <property type="match status" value="1"/>
</dbReference>
<dbReference type="EC" id="5.1.1.-" evidence="3"/>
<evidence type="ECO:0000256" key="1">
    <source>
        <dbReference type="ARBA" id="ARBA00007847"/>
    </source>
</evidence>
<evidence type="ECO:0000256" key="2">
    <source>
        <dbReference type="ARBA" id="ARBA00023235"/>
    </source>
</evidence>
<dbReference type="PROSITE" id="PS00924">
    <property type="entry name" value="ASP_GLU_RACEMASE_2"/>
    <property type="match status" value="1"/>
</dbReference>
<dbReference type="InterPro" id="IPR033134">
    <property type="entry name" value="Asp/Glu_racemase_AS_2"/>
</dbReference>
<dbReference type="RefSeq" id="WP_268060153.1">
    <property type="nucleotide sequence ID" value="NZ_JAPQFJ010000003.1"/>
</dbReference>
<gene>
    <name evidence="3" type="ORF">OW729_03940</name>
</gene>
<dbReference type="PANTHER" id="PTHR21198:SF7">
    <property type="entry name" value="ASPARTATE-GLUTAMATE RACEMASE FAMILY"/>
    <property type="match status" value="1"/>
</dbReference>
<protein>
    <submittedName>
        <fullName evidence="3">Amino acid racemase</fullName>
        <ecNumber evidence="3">5.1.1.-</ecNumber>
    </submittedName>
</protein>
<keyword evidence="2 3" id="KW-0413">Isomerase</keyword>
<dbReference type="SUPFAM" id="SSF53681">
    <property type="entry name" value="Aspartate/glutamate racemase"/>
    <property type="match status" value="2"/>
</dbReference>
<dbReference type="InterPro" id="IPR004380">
    <property type="entry name" value="Asp_race"/>
</dbReference>
<sequence>MSKTLGVLGGMGPEATADLFKKIVNYTAAEKDQEHIHIIVEDNAKIPDRTSYILGKGENPVNDLIETAMRLKLMGADIIVMPCNTAHYFLDEIKKVVDVSFINMIDEVAKYILNRYKNDEVGLLATKGTYEGRVYEKYFQKYNINIVQPSGKYKSLISELIYQVKKGVKSFKTDLIKEMLNEFKDKGIKTIVLGCTELPILFDNLHFDELKEFNFISSTDILARRAVKMASDNKLI</sequence>
<dbReference type="InterPro" id="IPR015942">
    <property type="entry name" value="Asp/Glu/hydantoin_racemase"/>
</dbReference>
<dbReference type="Proteomes" id="UP001144612">
    <property type="component" value="Unassembled WGS sequence"/>
</dbReference>
<evidence type="ECO:0000313" key="3">
    <source>
        <dbReference type="EMBL" id="MCY6957756.1"/>
    </source>
</evidence>
<dbReference type="NCBIfam" id="TIGR00035">
    <property type="entry name" value="asp_race"/>
    <property type="match status" value="1"/>
</dbReference>
<comment type="similarity">
    <text evidence="1">Belongs to the aspartate/glutamate racemases family.</text>
</comment>
<dbReference type="GO" id="GO:0016853">
    <property type="term" value="F:isomerase activity"/>
    <property type="evidence" value="ECO:0007669"/>
    <property type="project" value="UniProtKB-KW"/>
</dbReference>
<keyword evidence="4" id="KW-1185">Reference proteome</keyword>
<comment type="caution">
    <text evidence="3">The sequence shown here is derived from an EMBL/GenBank/DDBJ whole genome shotgun (WGS) entry which is preliminary data.</text>
</comment>
<accession>A0ABT4D941</accession>
<evidence type="ECO:0000313" key="4">
    <source>
        <dbReference type="Proteomes" id="UP001144612"/>
    </source>
</evidence>
<reference evidence="3" key="1">
    <citation type="submission" date="2022-12" db="EMBL/GenBank/DDBJ databases">
        <title>Clostridium sp. nov., isolated from industrial wastewater.</title>
        <authorList>
            <person name="Jiayan W."/>
        </authorList>
    </citation>
    <scope>NUCLEOTIDE SEQUENCE</scope>
    <source>
        <strain evidence="3">ZC22-4</strain>
    </source>
</reference>
<dbReference type="Gene3D" id="3.40.50.1860">
    <property type="match status" value="2"/>
</dbReference>
<dbReference type="InterPro" id="IPR018187">
    <property type="entry name" value="Asp/Glu_racemase_AS_1"/>
</dbReference>
<proteinExistence type="inferred from homology"/>
<dbReference type="PANTHER" id="PTHR21198">
    <property type="entry name" value="GLUTAMATE RACEMASE"/>
    <property type="match status" value="1"/>
</dbReference>
<dbReference type="EMBL" id="JAPQFJ010000003">
    <property type="protein sequence ID" value="MCY6957756.1"/>
    <property type="molecule type" value="Genomic_DNA"/>
</dbReference>
<dbReference type="InterPro" id="IPR001920">
    <property type="entry name" value="Asp/Glu_race"/>
</dbReference>
<name>A0ABT4D941_9CLOT</name>
<organism evidence="3 4">
    <name type="scientific">Clostridium brassicae</name>
    <dbReference type="NCBI Taxonomy" id="2999072"/>
    <lineage>
        <taxon>Bacteria</taxon>
        <taxon>Bacillati</taxon>
        <taxon>Bacillota</taxon>
        <taxon>Clostridia</taxon>
        <taxon>Eubacteriales</taxon>
        <taxon>Clostridiaceae</taxon>
        <taxon>Clostridium</taxon>
    </lineage>
</organism>
<dbReference type="PROSITE" id="PS00923">
    <property type="entry name" value="ASP_GLU_RACEMASE_1"/>
    <property type="match status" value="1"/>
</dbReference>